<feature type="transmembrane region" description="Helical" evidence="1">
    <location>
        <begin position="202"/>
        <end position="221"/>
    </location>
</feature>
<evidence type="ECO:0000313" key="3">
    <source>
        <dbReference type="Proteomes" id="UP000030101"/>
    </source>
</evidence>
<gene>
    <name evidence="2" type="ORF">HQ43_00675</name>
</gene>
<name>A0ABR4XN93_9PORP</name>
<feature type="transmembrane region" description="Helical" evidence="1">
    <location>
        <begin position="21"/>
        <end position="42"/>
    </location>
</feature>
<feature type="transmembrane region" description="Helical" evidence="1">
    <location>
        <begin position="112"/>
        <end position="135"/>
    </location>
</feature>
<evidence type="ECO:0008006" key="4">
    <source>
        <dbReference type="Google" id="ProtNLM"/>
    </source>
</evidence>
<dbReference type="Proteomes" id="UP000030101">
    <property type="component" value="Unassembled WGS sequence"/>
</dbReference>
<keyword evidence="3" id="KW-1185">Reference proteome</keyword>
<dbReference type="RefSeq" id="WP_036788369.1">
    <property type="nucleotide sequence ID" value="NZ_JQZV01000001.1"/>
</dbReference>
<organism evidence="2 3">
    <name type="scientific">Porphyromonas canoris</name>
    <dbReference type="NCBI Taxonomy" id="36875"/>
    <lineage>
        <taxon>Bacteria</taxon>
        <taxon>Pseudomonadati</taxon>
        <taxon>Bacteroidota</taxon>
        <taxon>Bacteroidia</taxon>
        <taxon>Bacteroidales</taxon>
        <taxon>Porphyromonadaceae</taxon>
        <taxon>Porphyromonas</taxon>
    </lineage>
</organism>
<feature type="transmembrane region" description="Helical" evidence="1">
    <location>
        <begin position="258"/>
        <end position="275"/>
    </location>
</feature>
<keyword evidence="1" id="KW-1133">Transmembrane helix</keyword>
<dbReference type="EMBL" id="JQZV01000001">
    <property type="protein sequence ID" value="KGN93675.1"/>
    <property type="molecule type" value="Genomic_DNA"/>
</dbReference>
<feature type="transmembrane region" description="Helical" evidence="1">
    <location>
        <begin position="147"/>
        <end position="168"/>
    </location>
</feature>
<evidence type="ECO:0000256" key="1">
    <source>
        <dbReference type="SAM" id="Phobius"/>
    </source>
</evidence>
<feature type="transmembrane region" description="Helical" evidence="1">
    <location>
        <begin position="48"/>
        <end position="68"/>
    </location>
</feature>
<evidence type="ECO:0000313" key="2">
    <source>
        <dbReference type="EMBL" id="KGN93675.1"/>
    </source>
</evidence>
<proteinExistence type="predicted"/>
<feature type="transmembrane region" description="Helical" evidence="1">
    <location>
        <begin position="233"/>
        <end position="252"/>
    </location>
</feature>
<accession>A0ABR4XN93</accession>
<feature type="transmembrane region" description="Helical" evidence="1">
    <location>
        <begin position="282"/>
        <end position="303"/>
    </location>
</feature>
<feature type="transmembrane region" description="Helical" evidence="1">
    <location>
        <begin position="75"/>
        <end position="92"/>
    </location>
</feature>
<comment type="caution">
    <text evidence="2">The sequence shown here is derived from an EMBL/GenBank/DDBJ whole genome shotgun (WGS) entry which is preliminary data.</text>
</comment>
<protein>
    <recommendedName>
        <fullName evidence="4">EpsG family protein</fullName>
    </recommendedName>
</protein>
<keyword evidence="1" id="KW-0472">Membrane</keyword>
<keyword evidence="1" id="KW-0812">Transmembrane</keyword>
<sequence length="310" mass="35694">MDITNIALPAQKALEQIRFCFSTYEFLTPWVLGIVFVLTLFFVRRHGLIYYGGRSQAFVVPLLFTLLAGAVFRDISVWTLSLLSTYFLLFFVEIGLNSYGRKQRVVAMFDTGIFIALLAHIHPVFFILLPIIFRVLRRLELLHKKQIGALILGIFSIFWCSALIIYIFSGIEVLKDSVVHYLLLPGDLVKNLQSYRIFSQQFLLRELPLIALIIMIVVQTTGMLPRSLERQRITIDIHIRLVILLYIAHLLYEPEGASLYLCCAFYTSILSGYCLTQAKSMILRTLILLPYLFLLYSCVQNLLNTTWTFS</sequence>
<reference evidence="2 3" key="1">
    <citation type="submission" date="2014-08" db="EMBL/GenBank/DDBJ databases">
        <title>Porphyromonas canoris strain:OH2762 Genome sequencing.</title>
        <authorList>
            <person name="Wallis C."/>
            <person name="Deusch O."/>
            <person name="O'Flynn C."/>
            <person name="Davis I."/>
            <person name="Jospin G."/>
            <person name="Darling A.E."/>
            <person name="Coil D.A."/>
            <person name="Alexiev A."/>
            <person name="Horsfall A."/>
            <person name="Kirkwood N."/>
            <person name="Harris S."/>
            <person name="Eisen J.A."/>
        </authorList>
    </citation>
    <scope>NUCLEOTIDE SEQUENCE [LARGE SCALE GENOMIC DNA]</scope>
    <source>
        <strain evidence="3">COT-108 OH2762</strain>
    </source>
</reference>